<reference evidence="4 5" key="1">
    <citation type="submission" date="2018-09" db="EMBL/GenBank/DDBJ databases">
        <title>Comparative genomics of Leucobacter spp.</title>
        <authorList>
            <person name="Reis A.C."/>
            <person name="Kolvenbach B.A."/>
            <person name="Corvini P.F.X."/>
            <person name="Nunes O.C."/>
        </authorList>
    </citation>
    <scope>NUCLEOTIDE SEQUENCE [LARGE SCALE GENOMIC DNA]</scope>
    <source>
        <strain evidence="4 5">L-1</strain>
    </source>
</reference>
<dbReference type="EMBL" id="QYAD01000001">
    <property type="protein sequence ID" value="MBL3688973.1"/>
    <property type="molecule type" value="Genomic_DNA"/>
</dbReference>
<sequence length="182" mass="19308">MSDTRTPTVLTMTPGTKAVVWLFCVGAGVLLGFVLPWLLQYVASWPLPYLDVLKFLASFDAPAMVFGRPAVLGAVGLVIALVITHESATLTISDERIIVQTGDDARTIARELVGGVYRTGGKVRIESEAGRVLFHDDVEGGRTAIAAAFTRHGYPWEGTSLPHRGDAAHAPASRANAPEAAA</sequence>
<evidence type="ECO:0000259" key="3">
    <source>
        <dbReference type="Pfam" id="PF23494"/>
    </source>
</evidence>
<dbReference type="RefSeq" id="WP_202380963.1">
    <property type="nucleotide sequence ID" value="NZ_BAAAMA010000004.1"/>
</dbReference>
<comment type="caution">
    <text evidence="4">The sequence shown here is derived from an EMBL/GenBank/DDBJ whole genome shotgun (WGS) entry which is preliminary data.</text>
</comment>
<evidence type="ECO:0000313" key="4">
    <source>
        <dbReference type="EMBL" id="MBL3688973.1"/>
    </source>
</evidence>
<feature type="region of interest" description="Disordered" evidence="1">
    <location>
        <begin position="160"/>
        <end position="182"/>
    </location>
</feature>
<keyword evidence="2" id="KW-1133">Transmembrane helix</keyword>
<dbReference type="InterPro" id="IPR057798">
    <property type="entry name" value="PH_YqeB"/>
</dbReference>
<keyword evidence="5" id="KW-1185">Reference proteome</keyword>
<feature type="domain" description="YqeB PH" evidence="3">
    <location>
        <begin position="8"/>
        <end position="157"/>
    </location>
</feature>
<feature type="transmembrane region" description="Helical" evidence="2">
    <location>
        <begin position="20"/>
        <end position="43"/>
    </location>
</feature>
<evidence type="ECO:0000313" key="5">
    <source>
        <dbReference type="Proteomes" id="UP001646141"/>
    </source>
</evidence>
<evidence type="ECO:0000256" key="1">
    <source>
        <dbReference type="SAM" id="MobiDB-lite"/>
    </source>
</evidence>
<keyword evidence="2" id="KW-0472">Membrane</keyword>
<gene>
    <name evidence="4" type="ORF">D3226_03245</name>
</gene>
<dbReference type="Pfam" id="PF23494">
    <property type="entry name" value="bPH_10"/>
    <property type="match status" value="1"/>
</dbReference>
<protein>
    <recommendedName>
        <fullName evidence="3">YqeB PH domain-containing protein</fullName>
    </recommendedName>
</protein>
<organism evidence="4 5">
    <name type="scientific">Leucobacter chromiireducens subsp. chromiireducens</name>
    <dbReference type="NCBI Taxonomy" id="660067"/>
    <lineage>
        <taxon>Bacteria</taxon>
        <taxon>Bacillati</taxon>
        <taxon>Actinomycetota</taxon>
        <taxon>Actinomycetes</taxon>
        <taxon>Micrococcales</taxon>
        <taxon>Microbacteriaceae</taxon>
        <taxon>Leucobacter</taxon>
    </lineage>
</organism>
<proteinExistence type="predicted"/>
<keyword evidence="2" id="KW-0812">Transmembrane</keyword>
<feature type="compositionally biased region" description="Low complexity" evidence="1">
    <location>
        <begin position="168"/>
        <end position="182"/>
    </location>
</feature>
<name>A0ABS1SLK7_9MICO</name>
<accession>A0ABS1SLK7</accession>
<feature type="transmembrane region" description="Helical" evidence="2">
    <location>
        <begin position="63"/>
        <end position="83"/>
    </location>
</feature>
<dbReference type="Proteomes" id="UP001646141">
    <property type="component" value="Unassembled WGS sequence"/>
</dbReference>
<evidence type="ECO:0000256" key="2">
    <source>
        <dbReference type="SAM" id="Phobius"/>
    </source>
</evidence>